<name>A0AAE3DSD9_9FIRM</name>
<proteinExistence type="predicted"/>
<dbReference type="InterPro" id="IPR006059">
    <property type="entry name" value="SBP"/>
</dbReference>
<organism evidence="2 3">
    <name type="scientific">Fusicatenibacter faecihominis</name>
    <dbReference type="NCBI Taxonomy" id="2881276"/>
    <lineage>
        <taxon>Bacteria</taxon>
        <taxon>Bacillati</taxon>
        <taxon>Bacillota</taxon>
        <taxon>Clostridia</taxon>
        <taxon>Lachnospirales</taxon>
        <taxon>Lachnospiraceae</taxon>
        <taxon>Fusicatenibacter</taxon>
    </lineage>
</organism>
<accession>A0AAE3DSD9</accession>
<dbReference type="PANTHER" id="PTHR43649">
    <property type="entry name" value="ARABINOSE-BINDING PROTEIN-RELATED"/>
    <property type="match status" value="1"/>
</dbReference>
<evidence type="ECO:0000313" key="2">
    <source>
        <dbReference type="EMBL" id="MCC2189550.1"/>
    </source>
</evidence>
<dbReference type="PANTHER" id="PTHR43649:SF12">
    <property type="entry name" value="DIACETYLCHITOBIOSE BINDING PROTEIN DASA"/>
    <property type="match status" value="1"/>
</dbReference>
<dbReference type="EMBL" id="JAJEPR010000008">
    <property type="protein sequence ID" value="MCC2189550.1"/>
    <property type="molecule type" value="Genomic_DNA"/>
</dbReference>
<dbReference type="AlphaFoldDB" id="A0AAE3DSD9"/>
<keyword evidence="1" id="KW-0732">Signal</keyword>
<evidence type="ECO:0000256" key="1">
    <source>
        <dbReference type="SAM" id="SignalP"/>
    </source>
</evidence>
<dbReference type="RefSeq" id="WP_178045791.1">
    <property type="nucleotide sequence ID" value="NZ_JAJEPR010000008.1"/>
</dbReference>
<evidence type="ECO:0000313" key="3">
    <source>
        <dbReference type="Proteomes" id="UP001197875"/>
    </source>
</evidence>
<protein>
    <submittedName>
        <fullName evidence="2">Extracellular solute-binding protein</fullName>
    </submittedName>
</protein>
<dbReference type="SUPFAM" id="SSF53850">
    <property type="entry name" value="Periplasmic binding protein-like II"/>
    <property type="match status" value="1"/>
</dbReference>
<feature type="chain" id="PRO_5042287743" evidence="1">
    <location>
        <begin position="25"/>
        <end position="413"/>
    </location>
</feature>
<keyword evidence="3" id="KW-1185">Reference proteome</keyword>
<comment type="caution">
    <text evidence="2">The sequence shown here is derived from an EMBL/GenBank/DDBJ whole genome shotgun (WGS) entry which is preliminary data.</text>
</comment>
<dbReference type="Proteomes" id="UP001197875">
    <property type="component" value="Unassembled WGS sequence"/>
</dbReference>
<gene>
    <name evidence="2" type="ORF">LKD71_06990</name>
</gene>
<reference evidence="2 3" key="1">
    <citation type="submission" date="2021-10" db="EMBL/GenBank/DDBJ databases">
        <title>Anaerobic single-cell dispensing facilitates the cultivation of human gut bacteria.</title>
        <authorList>
            <person name="Afrizal A."/>
        </authorList>
    </citation>
    <scope>NUCLEOTIDE SEQUENCE [LARGE SCALE GENOMIC DNA]</scope>
    <source>
        <strain evidence="2 3">CLA-AA-H277</strain>
    </source>
</reference>
<dbReference type="Gene3D" id="3.40.190.10">
    <property type="entry name" value="Periplasmic binding protein-like II"/>
    <property type="match status" value="2"/>
</dbReference>
<dbReference type="InterPro" id="IPR050490">
    <property type="entry name" value="Bact_solute-bd_prot1"/>
</dbReference>
<sequence>MKMKKWMALSCAAAMVLSTFPVSADEAVNEDVSGSITVWEHAYSFEEALKAVIEGFKAKYPNVEVDYEIKASDYQQVLATALQSGEGPDLFWTNGTATDIMPGYVNNGMVEDLTDVVDFSIITDDAMKLATIDGKQYSVPWLTMDSRACFYNKDIFAENGWEVPKTFSEFEELLAKIKEAGITPISQCYEDWSLLFIWEPVMSAYDPEYTRGLDDYTSKADGPGASGSLQKLVDWANAGYFGDNWLGVINSDDALLGFTTGNAAMLIGGTWTISSIDQNNPDLNYGAFAIPAEDGTAGLVGTAANGFSINANTQNKEAAEAFASYCATKEGQTAWVQAVGGVSASPEIESSHPVAQEISVSGGGNIFRSWQNVLTTYAKTDTADTVWSEDILKVMSGEITVDDMMADVAAIME</sequence>
<feature type="signal peptide" evidence="1">
    <location>
        <begin position="1"/>
        <end position="24"/>
    </location>
</feature>
<dbReference type="Pfam" id="PF13416">
    <property type="entry name" value="SBP_bac_8"/>
    <property type="match status" value="1"/>
</dbReference>